<evidence type="ECO:0000256" key="10">
    <source>
        <dbReference type="SAM" id="MobiDB-lite"/>
    </source>
</evidence>
<keyword evidence="4" id="KW-0378">Hydrolase</keyword>
<dbReference type="Pfam" id="PF01149">
    <property type="entry name" value="Fapy_DNA_glyco"/>
    <property type="match status" value="1"/>
</dbReference>
<gene>
    <name evidence="12" type="ORF">CLIB1423_06S00958</name>
</gene>
<proteinExistence type="inferred from homology"/>
<evidence type="ECO:0000256" key="6">
    <source>
        <dbReference type="ARBA" id="ARBA00023204"/>
    </source>
</evidence>
<keyword evidence="3" id="KW-0227">DNA damage</keyword>
<dbReference type="SUPFAM" id="SSF46946">
    <property type="entry name" value="S13-like H2TH domain"/>
    <property type="match status" value="1"/>
</dbReference>
<sequence length="404" mass="45973">MPEVAEVAHVCALLRRNVIGFKIANLQLKNDPLLLPILKSSPNAELELEKLQSSIANSTVKSVGRHGKHFWLRLQPPGSASTSVMLMHFGMTGMVKIRNIKSHLVFMENGGDKKILEDKLKEKESKLKDKSVKLEAEVQTENAIDIIDSEDAEWPPRFVKLEFDLVNGDKKLEFAFVDPRRLGRIRFLEGDTVQTDEDLLNNEPLSKLGPDYSKPAEKIKKEDGADFEFGDPDPDHHGRPRLSLQDFNKLILSKKKPIKALLQEQEYFSGVGNWVSDEIVYQARIHPAEVLSSKLSYDPSAVDPVISKLYESLIYVVEESVKIEGDVTKFPDHWLMLFRWGKRRKNGPKVKTNDGYEVDHITVGGRTSCFVPKLQKMLPVPKKRSIDKEVKEEKVQTKKRNTKK</sequence>
<keyword evidence="8" id="KW-0511">Multifunctional enzyme</keyword>
<evidence type="ECO:0000256" key="5">
    <source>
        <dbReference type="ARBA" id="ARBA00023125"/>
    </source>
</evidence>
<dbReference type="FunFam" id="1.10.8.50:FF:000009">
    <property type="entry name" value="Formamidopyrimidine-DNA glycosylase"/>
    <property type="match status" value="1"/>
</dbReference>
<keyword evidence="5" id="KW-0238">DNA-binding</keyword>
<dbReference type="GO" id="GO:0008270">
    <property type="term" value="F:zinc ion binding"/>
    <property type="evidence" value="ECO:0007669"/>
    <property type="project" value="InterPro"/>
</dbReference>
<evidence type="ECO:0000256" key="2">
    <source>
        <dbReference type="ARBA" id="ARBA00009409"/>
    </source>
</evidence>
<dbReference type="Gene3D" id="3.20.190.10">
    <property type="entry name" value="MutM-like, N-terminal"/>
    <property type="match status" value="1"/>
</dbReference>
<feature type="compositionally biased region" description="Basic and acidic residues" evidence="10">
    <location>
        <begin position="384"/>
        <end position="396"/>
    </location>
</feature>
<dbReference type="PROSITE" id="PS51068">
    <property type="entry name" value="FPG_CAT"/>
    <property type="match status" value="1"/>
</dbReference>
<dbReference type="SUPFAM" id="SSF81624">
    <property type="entry name" value="N-terminal domain of MutM-like DNA repair proteins"/>
    <property type="match status" value="1"/>
</dbReference>
<dbReference type="PANTHER" id="PTHR22993">
    <property type="entry name" value="FORMAMIDOPYRIMIDINE-DNA GLYCOSYLASE"/>
    <property type="match status" value="1"/>
</dbReference>
<dbReference type="Gene3D" id="1.10.8.50">
    <property type="match status" value="1"/>
</dbReference>
<evidence type="ECO:0000259" key="11">
    <source>
        <dbReference type="PROSITE" id="PS51068"/>
    </source>
</evidence>
<dbReference type="InterPro" id="IPR015886">
    <property type="entry name" value="H2TH_FPG"/>
</dbReference>
<dbReference type="InterPro" id="IPR010979">
    <property type="entry name" value="Ribosomal_uS13-like_H2TH"/>
</dbReference>
<dbReference type="PANTHER" id="PTHR22993:SF9">
    <property type="entry name" value="FORMAMIDOPYRIMIDINE-DNA GLYCOSYLASE"/>
    <property type="match status" value="1"/>
</dbReference>
<protein>
    <recommendedName>
        <fullName evidence="11">Formamidopyrimidine-DNA glycosylase catalytic domain-containing protein</fullName>
    </recommendedName>
</protein>
<dbReference type="AlphaFoldDB" id="A0A9P0QMX1"/>
<evidence type="ECO:0000256" key="3">
    <source>
        <dbReference type="ARBA" id="ARBA00022763"/>
    </source>
</evidence>
<dbReference type="EMBL" id="CAKXYY010000006">
    <property type="protein sequence ID" value="CAH2352197.1"/>
    <property type="molecule type" value="Genomic_DNA"/>
</dbReference>
<keyword evidence="6" id="KW-0234">DNA repair</keyword>
<dbReference type="Pfam" id="PF06831">
    <property type="entry name" value="H2TH"/>
    <property type="match status" value="1"/>
</dbReference>
<evidence type="ECO:0000256" key="8">
    <source>
        <dbReference type="ARBA" id="ARBA00023268"/>
    </source>
</evidence>
<dbReference type="InterPro" id="IPR012319">
    <property type="entry name" value="FPG_cat"/>
</dbReference>
<comment type="catalytic activity">
    <reaction evidence="1">
        <text>Hydrolysis of DNA containing ring-opened 7-methylguanine residues, releasing 2,6-diamino-4-hydroxy-5-(N-methyl)formamidopyrimidine.</text>
        <dbReference type="EC" id="3.2.2.23"/>
    </reaction>
</comment>
<dbReference type="Proteomes" id="UP000837801">
    <property type="component" value="Unassembled WGS sequence"/>
</dbReference>
<evidence type="ECO:0000313" key="12">
    <source>
        <dbReference type="EMBL" id="CAH2352197.1"/>
    </source>
</evidence>
<dbReference type="GO" id="GO:0003906">
    <property type="term" value="F:DNA-(apurinic or apyrimidinic site) endonuclease activity"/>
    <property type="evidence" value="ECO:0007669"/>
    <property type="project" value="InterPro"/>
</dbReference>
<organism evidence="12 13">
    <name type="scientific">[Candida] railenensis</name>
    <dbReference type="NCBI Taxonomy" id="45579"/>
    <lineage>
        <taxon>Eukaryota</taxon>
        <taxon>Fungi</taxon>
        <taxon>Dikarya</taxon>
        <taxon>Ascomycota</taxon>
        <taxon>Saccharomycotina</taxon>
        <taxon>Pichiomycetes</taxon>
        <taxon>Debaryomycetaceae</taxon>
        <taxon>Kurtzmaniella</taxon>
    </lineage>
</organism>
<name>A0A9P0QMX1_9ASCO</name>
<accession>A0A9P0QMX1</accession>
<comment type="similarity">
    <text evidence="2">Belongs to the FPG family.</text>
</comment>
<keyword evidence="13" id="KW-1185">Reference proteome</keyword>
<dbReference type="GO" id="GO:0003684">
    <property type="term" value="F:damaged DNA binding"/>
    <property type="evidence" value="ECO:0007669"/>
    <property type="project" value="InterPro"/>
</dbReference>
<feature type="region of interest" description="Disordered" evidence="10">
    <location>
        <begin position="382"/>
        <end position="404"/>
    </location>
</feature>
<feature type="domain" description="Formamidopyrimidine-DNA glycosylase catalytic" evidence="11">
    <location>
        <begin position="2"/>
        <end position="183"/>
    </location>
</feature>
<dbReference type="GO" id="GO:0005634">
    <property type="term" value="C:nucleus"/>
    <property type="evidence" value="ECO:0007669"/>
    <property type="project" value="TreeGrafter"/>
</dbReference>
<dbReference type="SMART" id="SM01232">
    <property type="entry name" value="H2TH"/>
    <property type="match status" value="1"/>
</dbReference>
<evidence type="ECO:0000256" key="1">
    <source>
        <dbReference type="ARBA" id="ARBA00001668"/>
    </source>
</evidence>
<dbReference type="OrthoDB" id="444592at2759"/>
<dbReference type="InterPro" id="IPR035937">
    <property type="entry name" value="FPG_N"/>
</dbReference>
<keyword evidence="7" id="KW-0456">Lyase</keyword>
<keyword evidence="9" id="KW-0326">Glycosidase</keyword>
<comment type="caution">
    <text evidence="12">The sequence shown here is derived from an EMBL/GenBank/DDBJ whole genome shotgun (WGS) entry which is preliminary data.</text>
</comment>
<evidence type="ECO:0000313" key="13">
    <source>
        <dbReference type="Proteomes" id="UP000837801"/>
    </source>
</evidence>
<dbReference type="GO" id="GO:0008534">
    <property type="term" value="F:oxidized purine nucleobase lesion DNA N-glycosylase activity"/>
    <property type="evidence" value="ECO:0007669"/>
    <property type="project" value="UniProtKB-EC"/>
</dbReference>
<dbReference type="SMART" id="SM00898">
    <property type="entry name" value="Fapy_DNA_glyco"/>
    <property type="match status" value="1"/>
</dbReference>
<evidence type="ECO:0000256" key="9">
    <source>
        <dbReference type="ARBA" id="ARBA00023295"/>
    </source>
</evidence>
<evidence type="ECO:0000256" key="7">
    <source>
        <dbReference type="ARBA" id="ARBA00023239"/>
    </source>
</evidence>
<dbReference type="GO" id="GO:0016829">
    <property type="term" value="F:lyase activity"/>
    <property type="evidence" value="ECO:0007669"/>
    <property type="project" value="UniProtKB-KW"/>
</dbReference>
<evidence type="ECO:0000256" key="4">
    <source>
        <dbReference type="ARBA" id="ARBA00022801"/>
    </source>
</evidence>
<reference evidence="12" key="1">
    <citation type="submission" date="2022-03" db="EMBL/GenBank/DDBJ databases">
        <authorList>
            <person name="Legras J.-L."/>
            <person name="Devillers H."/>
            <person name="Grondin C."/>
        </authorList>
    </citation>
    <scope>NUCLEOTIDE SEQUENCE</scope>
    <source>
        <strain evidence="12">CLIB 1423</strain>
    </source>
</reference>
<dbReference type="GO" id="GO:0006284">
    <property type="term" value="P:base-excision repair"/>
    <property type="evidence" value="ECO:0007669"/>
    <property type="project" value="InterPro"/>
</dbReference>